<protein>
    <submittedName>
        <fullName evidence="1">Uncharacterized protein</fullName>
    </submittedName>
</protein>
<gene>
    <name evidence="1" type="ORF">MANES_06G052050v8</name>
</gene>
<evidence type="ECO:0000313" key="2">
    <source>
        <dbReference type="Proteomes" id="UP000091857"/>
    </source>
</evidence>
<organism evidence="1 2">
    <name type="scientific">Manihot esculenta</name>
    <name type="common">Cassava</name>
    <name type="synonym">Jatropha manihot</name>
    <dbReference type="NCBI Taxonomy" id="3983"/>
    <lineage>
        <taxon>Eukaryota</taxon>
        <taxon>Viridiplantae</taxon>
        <taxon>Streptophyta</taxon>
        <taxon>Embryophyta</taxon>
        <taxon>Tracheophyta</taxon>
        <taxon>Spermatophyta</taxon>
        <taxon>Magnoliopsida</taxon>
        <taxon>eudicotyledons</taxon>
        <taxon>Gunneridae</taxon>
        <taxon>Pentapetalae</taxon>
        <taxon>rosids</taxon>
        <taxon>fabids</taxon>
        <taxon>Malpighiales</taxon>
        <taxon>Euphorbiaceae</taxon>
        <taxon>Crotonoideae</taxon>
        <taxon>Manihoteae</taxon>
        <taxon>Manihot</taxon>
    </lineage>
</organism>
<name>A0ACB7HHZ2_MANES</name>
<dbReference type="Proteomes" id="UP000091857">
    <property type="component" value="Chromosome 6"/>
</dbReference>
<comment type="caution">
    <text evidence="1">The sequence shown here is derived from an EMBL/GenBank/DDBJ whole genome shotgun (WGS) entry which is preliminary data.</text>
</comment>
<dbReference type="EMBL" id="CM004392">
    <property type="protein sequence ID" value="KAG8652107.1"/>
    <property type="molecule type" value="Genomic_DNA"/>
</dbReference>
<reference evidence="2" key="1">
    <citation type="journal article" date="2016" name="Nat. Biotechnol.">
        <title>Sequencing wild and cultivated cassava and related species reveals extensive interspecific hybridization and genetic diversity.</title>
        <authorList>
            <person name="Bredeson J.V."/>
            <person name="Lyons J.B."/>
            <person name="Prochnik S.E."/>
            <person name="Wu G.A."/>
            <person name="Ha C.M."/>
            <person name="Edsinger-Gonzales E."/>
            <person name="Grimwood J."/>
            <person name="Schmutz J."/>
            <person name="Rabbi I.Y."/>
            <person name="Egesi C."/>
            <person name="Nauluvula P."/>
            <person name="Lebot V."/>
            <person name="Ndunguru J."/>
            <person name="Mkamilo G."/>
            <person name="Bart R.S."/>
            <person name="Setter T.L."/>
            <person name="Gleadow R.M."/>
            <person name="Kulakow P."/>
            <person name="Ferguson M.E."/>
            <person name="Rounsley S."/>
            <person name="Rokhsar D.S."/>
        </authorList>
    </citation>
    <scope>NUCLEOTIDE SEQUENCE [LARGE SCALE GENOMIC DNA]</scope>
    <source>
        <strain evidence="2">cv. AM560-2</strain>
    </source>
</reference>
<evidence type="ECO:0000313" key="1">
    <source>
        <dbReference type="EMBL" id="KAG8652107.1"/>
    </source>
</evidence>
<accession>A0ACB7HHZ2</accession>
<proteinExistence type="predicted"/>
<sequence length="121" mass="13891">MIYQLYRKISLIVQENVSVLAYFTRLKTLWHELGPMETLPLCTYGTSKAIDEINSRNKLMQFLMGLNDAYSPIRDQILGMDLLPFVNKTYSMVLKFESQKEVLGNISSNMDSLVLLNKVHG</sequence>
<keyword evidence="2" id="KW-1185">Reference proteome</keyword>